<evidence type="ECO:0000313" key="2">
    <source>
        <dbReference type="Proteomes" id="UP000807469"/>
    </source>
</evidence>
<accession>A0A9P6D6H9</accession>
<dbReference type="Gene3D" id="3.40.50.1460">
    <property type="match status" value="1"/>
</dbReference>
<dbReference type="AlphaFoldDB" id="A0A9P6D6H9"/>
<organism evidence="1 2">
    <name type="scientific">Pholiota conissans</name>
    <dbReference type="NCBI Taxonomy" id="109636"/>
    <lineage>
        <taxon>Eukaryota</taxon>
        <taxon>Fungi</taxon>
        <taxon>Dikarya</taxon>
        <taxon>Basidiomycota</taxon>
        <taxon>Agaricomycotina</taxon>
        <taxon>Agaricomycetes</taxon>
        <taxon>Agaricomycetidae</taxon>
        <taxon>Agaricales</taxon>
        <taxon>Agaricineae</taxon>
        <taxon>Strophariaceae</taxon>
        <taxon>Pholiota</taxon>
    </lineage>
</organism>
<evidence type="ECO:0000313" key="1">
    <source>
        <dbReference type="EMBL" id="KAF9485604.1"/>
    </source>
</evidence>
<gene>
    <name evidence="1" type="ORF">BDN70DRAFT_532956</name>
</gene>
<proteinExistence type="predicted"/>
<reference evidence="1" key="1">
    <citation type="submission" date="2020-11" db="EMBL/GenBank/DDBJ databases">
        <authorList>
            <consortium name="DOE Joint Genome Institute"/>
            <person name="Ahrendt S."/>
            <person name="Riley R."/>
            <person name="Andreopoulos W."/>
            <person name="Labutti K."/>
            <person name="Pangilinan J."/>
            <person name="Ruiz-Duenas F.J."/>
            <person name="Barrasa J.M."/>
            <person name="Sanchez-Garcia M."/>
            <person name="Camarero S."/>
            <person name="Miyauchi S."/>
            <person name="Serrano A."/>
            <person name="Linde D."/>
            <person name="Babiker R."/>
            <person name="Drula E."/>
            <person name="Ayuso-Fernandez I."/>
            <person name="Pacheco R."/>
            <person name="Padilla G."/>
            <person name="Ferreira P."/>
            <person name="Barriuso J."/>
            <person name="Kellner H."/>
            <person name="Castanera R."/>
            <person name="Alfaro M."/>
            <person name="Ramirez L."/>
            <person name="Pisabarro A.G."/>
            <person name="Kuo A."/>
            <person name="Tritt A."/>
            <person name="Lipzen A."/>
            <person name="He G."/>
            <person name="Yan M."/>
            <person name="Ng V."/>
            <person name="Cullen D."/>
            <person name="Martin F."/>
            <person name="Rosso M.-N."/>
            <person name="Henrissat B."/>
            <person name="Hibbett D."/>
            <person name="Martinez A.T."/>
            <person name="Grigoriev I.V."/>
        </authorList>
    </citation>
    <scope>NUCLEOTIDE SEQUENCE</scope>
    <source>
        <strain evidence="1">CIRM-BRFM 674</strain>
    </source>
</reference>
<protein>
    <submittedName>
        <fullName evidence="1">Uncharacterized protein</fullName>
    </submittedName>
</protein>
<dbReference type="Proteomes" id="UP000807469">
    <property type="component" value="Unassembled WGS sequence"/>
</dbReference>
<name>A0A9P6D6H9_9AGAR</name>
<comment type="caution">
    <text evidence="1">The sequence shown here is derived from an EMBL/GenBank/DDBJ whole genome shotgun (WGS) entry which is preliminary data.</text>
</comment>
<keyword evidence="2" id="KW-1185">Reference proteome</keyword>
<dbReference type="OrthoDB" id="10255174at2759"/>
<sequence>MYLTSKLGVPKDHIQLLCEEQATRTGIMNAFHHLADDSNGIQCGDTIDIFFAGYGARALPPGRLSDMPWCSIYIKLLHPYDFYDKPRNYGYGDDSGGIFPPIKFYTSELNETDFLKLVLSTTPHRHRCISPGKPCLWWNGSEGTKAKKKTQ</sequence>
<dbReference type="EMBL" id="MU155134">
    <property type="protein sequence ID" value="KAF9485604.1"/>
    <property type="molecule type" value="Genomic_DNA"/>
</dbReference>